<gene>
    <name evidence="2" type="ORF">CRE_28128</name>
</gene>
<evidence type="ECO:0000256" key="1">
    <source>
        <dbReference type="SAM" id="Phobius"/>
    </source>
</evidence>
<dbReference type="Pfam" id="PF10912">
    <property type="entry name" value="Glam1"/>
    <property type="match status" value="1"/>
</dbReference>
<organism evidence="3">
    <name type="scientific">Caenorhabditis remanei</name>
    <name type="common">Caenorhabditis vulgaris</name>
    <dbReference type="NCBI Taxonomy" id="31234"/>
    <lineage>
        <taxon>Eukaryota</taxon>
        <taxon>Metazoa</taxon>
        <taxon>Ecdysozoa</taxon>
        <taxon>Nematoda</taxon>
        <taxon>Chromadorea</taxon>
        <taxon>Rhabditida</taxon>
        <taxon>Rhabditina</taxon>
        <taxon>Rhabditomorpha</taxon>
        <taxon>Rhabditoidea</taxon>
        <taxon>Rhabditidae</taxon>
        <taxon>Peloderinae</taxon>
        <taxon>Caenorhabditis</taxon>
    </lineage>
</organism>
<dbReference type="PANTHER" id="PTHR35013:SF6">
    <property type="entry name" value="TRANSMEMBRANE PROTEIN"/>
    <property type="match status" value="1"/>
</dbReference>
<dbReference type="OMA" id="GNDEMFL"/>
<name>E3LMG0_CAERE</name>
<sequence>MDYHVGPIGVEPPKLCCIPARPLVCVLAILGILRSICVFFETPSFTNGFFLSIFIFLDSILLIGAAKNSEKHLSWSLKVVFVGIGFAALQLLIFPVIAASAVASGSVPHSYMMVESMVKLVLGGNQENFMNGVAAGYVVEIATILLIGVQTLKYVIVNRLWEYAKVTEGIL</sequence>
<accession>E3LMG0</accession>
<proteinExistence type="predicted"/>
<dbReference type="AlphaFoldDB" id="E3LMG0"/>
<evidence type="ECO:0000313" key="3">
    <source>
        <dbReference type="Proteomes" id="UP000008281"/>
    </source>
</evidence>
<dbReference type="eggNOG" id="ENOG502QZNQ">
    <property type="taxonomic scope" value="Eukaryota"/>
</dbReference>
<dbReference type="GeneID" id="9816092"/>
<dbReference type="EMBL" id="DS268411">
    <property type="protein sequence ID" value="EFP02871.1"/>
    <property type="molecule type" value="Genomic_DNA"/>
</dbReference>
<keyword evidence="1" id="KW-0472">Membrane</keyword>
<dbReference type="HOGENOM" id="CLU_130061_0_0_1"/>
<dbReference type="PANTHER" id="PTHR35013">
    <property type="entry name" value="PROTEIN CBG22618-RELATED"/>
    <property type="match status" value="1"/>
</dbReference>
<dbReference type="InParanoid" id="E3LMG0"/>
<dbReference type="InterPro" id="IPR024483">
    <property type="entry name" value="Glam1"/>
</dbReference>
<feature type="transmembrane region" description="Helical" evidence="1">
    <location>
        <begin position="48"/>
        <end position="67"/>
    </location>
</feature>
<feature type="transmembrane region" description="Helical" evidence="1">
    <location>
        <begin position="129"/>
        <end position="149"/>
    </location>
</feature>
<dbReference type="KEGG" id="crq:GCK72_001990"/>
<reference evidence="2" key="1">
    <citation type="submission" date="2007-07" db="EMBL/GenBank/DDBJ databases">
        <title>PCAP assembly of the Caenorhabditis remanei genome.</title>
        <authorList>
            <consortium name="The Caenorhabditis remanei Sequencing Consortium"/>
            <person name="Wilson R.K."/>
        </authorList>
    </citation>
    <scope>NUCLEOTIDE SEQUENCE [LARGE SCALE GENOMIC DNA]</scope>
    <source>
        <strain evidence="2">PB4641</strain>
    </source>
</reference>
<feature type="transmembrane region" description="Helical" evidence="1">
    <location>
        <begin position="79"/>
        <end position="103"/>
    </location>
</feature>
<evidence type="ECO:0000313" key="2">
    <source>
        <dbReference type="EMBL" id="EFP02871.1"/>
    </source>
</evidence>
<dbReference type="Proteomes" id="UP000008281">
    <property type="component" value="Unassembled WGS sequence"/>
</dbReference>
<dbReference type="CTD" id="9816092"/>
<keyword evidence="1" id="KW-0812">Transmembrane</keyword>
<keyword evidence="3" id="KW-1185">Reference proteome</keyword>
<keyword evidence="1" id="KW-1133">Transmembrane helix</keyword>
<protein>
    <submittedName>
        <fullName evidence="2">Uncharacterized protein</fullName>
    </submittedName>
</protein>
<dbReference type="RefSeq" id="XP_003114736.2">
    <property type="nucleotide sequence ID" value="XM_003114688.2"/>
</dbReference>